<dbReference type="InterPro" id="IPR011051">
    <property type="entry name" value="RmlC_Cupin_sf"/>
</dbReference>
<proteinExistence type="predicted"/>
<protein>
    <submittedName>
        <fullName evidence="2">Cupin domain-containing protein</fullName>
    </submittedName>
</protein>
<dbReference type="SUPFAM" id="SSF51182">
    <property type="entry name" value="RmlC-like cupins"/>
    <property type="match status" value="1"/>
</dbReference>
<dbReference type="RefSeq" id="WP_309878936.1">
    <property type="nucleotide sequence ID" value="NZ_CP133838.1"/>
</dbReference>
<evidence type="ECO:0000259" key="1">
    <source>
        <dbReference type="Pfam" id="PF07883"/>
    </source>
</evidence>
<organism evidence="2 3">
    <name type="scientific">Buttiauxella selenatireducens</name>
    <dbReference type="NCBI Taxonomy" id="3073902"/>
    <lineage>
        <taxon>Bacteria</taxon>
        <taxon>Pseudomonadati</taxon>
        <taxon>Pseudomonadota</taxon>
        <taxon>Gammaproteobacteria</taxon>
        <taxon>Enterobacterales</taxon>
        <taxon>Enterobacteriaceae</taxon>
        <taxon>Buttiauxella</taxon>
    </lineage>
</organism>
<evidence type="ECO:0000313" key="2">
    <source>
        <dbReference type="EMBL" id="WMY76527.1"/>
    </source>
</evidence>
<keyword evidence="3" id="KW-1185">Reference proteome</keyword>
<reference evidence="2 3" key="1">
    <citation type="submission" date="2023-09" db="EMBL/GenBank/DDBJ databases">
        <title>Buttiauxella selenatireducens sp. nov., isolated from the rhizosphere of Cardamine hupingshanesis.</title>
        <authorList>
            <person name="Zhang S."/>
            <person name="Xu Z."/>
            <person name="Wang H."/>
            <person name="Guo Y."/>
        </authorList>
    </citation>
    <scope>NUCLEOTIDE SEQUENCE [LARGE SCALE GENOMIC DNA]</scope>
    <source>
        <strain evidence="2 3">R73</strain>
    </source>
</reference>
<dbReference type="EMBL" id="CP133838">
    <property type="protein sequence ID" value="WMY76527.1"/>
    <property type="molecule type" value="Genomic_DNA"/>
</dbReference>
<gene>
    <name evidence="2" type="ORF">RHD99_11630</name>
</gene>
<evidence type="ECO:0000313" key="3">
    <source>
        <dbReference type="Proteomes" id="UP001246690"/>
    </source>
</evidence>
<sequence>MIENLFTHFPDAVAHQEAETFEALLTAPNIKIERIISTGQSTPPDTWYCQDECEWVIVLQGSAGLRFEQEAQTRILYPGDFVNIPAKCRHRVEWTDAKGPTIWLAVHYL</sequence>
<accession>A0ABY9SGF0</accession>
<dbReference type="Proteomes" id="UP001246690">
    <property type="component" value="Chromosome"/>
</dbReference>
<dbReference type="InterPro" id="IPR013096">
    <property type="entry name" value="Cupin_2"/>
</dbReference>
<dbReference type="InterPro" id="IPR014710">
    <property type="entry name" value="RmlC-like_jellyroll"/>
</dbReference>
<dbReference type="Pfam" id="PF07883">
    <property type="entry name" value="Cupin_2"/>
    <property type="match status" value="1"/>
</dbReference>
<dbReference type="Gene3D" id="2.60.120.10">
    <property type="entry name" value="Jelly Rolls"/>
    <property type="match status" value="1"/>
</dbReference>
<feature type="domain" description="Cupin type-2" evidence="1">
    <location>
        <begin position="50"/>
        <end position="106"/>
    </location>
</feature>
<dbReference type="CDD" id="cd06981">
    <property type="entry name" value="cupin_reut_a1446"/>
    <property type="match status" value="1"/>
</dbReference>
<name>A0ABY9SGF0_9ENTR</name>